<evidence type="ECO:0000256" key="3">
    <source>
        <dbReference type="ARBA" id="ARBA00022723"/>
    </source>
</evidence>
<evidence type="ECO:0000256" key="1">
    <source>
        <dbReference type="ARBA" id="ARBA00009363"/>
    </source>
</evidence>
<keyword evidence="6" id="KW-0408">Iron</keyword>
<feature type="binding site" evidence="6">
    <location>
        <position position="104"/>
    </location>
    <ligand>
        <name>Fe(3+)</name>
        <dbReference type="ChEBI" id="CHEBI:29034"/>
    </ligand>
</feature>
<dbReference type="InterPro" id="IPR018141">
    <property type="entry name" value="Nitrile_hydratase_asu"/>
</dbReference>
<feature type="binding site" evidence="6">
    <location>
        <position position="102"/>
    </location>
    <ligand>
        <name>Fe(3+)</name>
        <dbReference type="ChEBI" id="CHEBI:29034"/>
    </ligand>
</feature>
<comment type="caution">
    <text evidence="8">The sequence shown here is derived from an EMBL/GenBank/DDBJ whole genome shotgun (WGS) entry which is preliminary data.</text>
</comment>
<gene>
    <name evidence="8" type="primary">nthA</name>
    <name evidence="8" type="ORF">JGU71_05115</name>
</gene>
<dbReference type="InterPro" id="IPR036648">
    <property type="entry name" value="CN_Hdrase_a/SCN_Hdrase_g_sf"/>
</dbReference>
<evidence type="ECO:0000256" key="5">
    <source>
        <dbReference type="ARBA" id="ARBA00044877"/>
    </source>
</evidence>
<dbReference type="Pfam" id="PF02979">
    <property type="entry name" value="NHase_alpha"/>
    <property type="match status" value="1"/>
</dbReference>
<evidence type="ECO:0000313" key="8">
    <source>
        <dbReference type="EMBL" id="MBJ8338259.1"/>
    </source>
</evidence>
<comment type="similarity">
    <text evidence="1">Belongs to the nitrile hydratase subunit alpha family.</text>
</comment>
<dbReference type="Gene3D" id="3.90.330.10">
    <property type="entry name" value="Nitrile hydratase alpha /Thiocyanate hydrolase gamma"/>
    <property type="match status" value="1"/>
</dbReference>
<dbReference type="RefSeq" id="WP_199702978.1">
    <property type="nucleotide sequence ID" value="NZ_JAEMNV010000002.1"/>
</dbReference>
<dbReference type="GO" id="GO:0046914">
    <property type="term" value="F:transition metal ion binding"/>
    <property type="evidence" value="ECO:0007669"/>
    <property type="project" value="InterPro"/>
</dbReference>
<evidence type="ECO:0000256" key="4">
    <source>
        <dbReference type="ARBA" id="ARBA00023239"/>
    </source>
</evidence>
<sequence>MSTDDAHITARVEALEELLAEKGLLDRAAVDRVIDHFTVNYGPLNGAKVVARAWIDDEYRKRLLANGTKAIAELGFGGPEAAHLTVVENTSSVHNVVVCTLCSCYPWAVLGLPPGWYKSAEYRSRMVATPRAVLTEMGLAVSADVAVRVWDSSAETRYLVLPMRPSGTGDMTEGELAELVTRDSMIGVAVAHDPGR</sequence>
<evidence type="ECO:0000259" key="7">
    <source>
        <dbReference type="Pfam" id="PF02979"/>
    </source>
</evidence>
<accession>A0A934NN55</accession>
<dbReference type="Proteomes" id="UP000655868">
    <property type="component" value="Unassembled WGS sequence"/>
</dbReference>
<keyword evidence="4 8" id="KW-0456">Lyase</keyword>
<keyword evidence="3 6" id="KW-0479">Metal-binding</keyword>
<protein>
    <recommendedName>
        <fullName evidence="2">nitrile hydratase</fullName>
        <ecNumber evidence="2">4.2.1.84</ecNumber>
    </recommendedName>
</protein>
<feature type="binding site" evidence="6">
    <location>
        <position position="99"/>
    </location>
    <ligand>
        <name>Fe(3+)</name>
        <dbReference type="ChEBI" id="CHEBI:29034"/>
    </ligand>
</feature>
<comment type="catalytic activity">
    <reaction evidence="5">
        <text>an aliphatic primary amide = an aliphatic nitrile + H2O</text>
        <dbReference type="Rhea" id="RHEA:12673"/>
        <dbReference type="ChEBI" id="CHEBI:15377"/>
        <dbReference type="ChEBI" id="CHEBI:65285"/>
        <dbReference type="ChEBI" id="CHEBI:80291"/>
        <dbReference type="EC" id="4.2.1.84"/>
    </reaction>
</comment>
<feature type="binding site" evidence="6">
    <location>
        <position position="103"/>
    </location>
    <ligand>
        <name>Fe(3+)</name>
        <dbReference type="ChEBI" id="CHEBI:29034"/>
    </ligand>
</feature>
<dbReference type="AlphaFoldDB" id="A0A934NN55"/>
<name>A0A934NN55_9NOCA</name>
<dbReference type="InterPro" id="IPR004232">
    <property type="entry name" value="CN_Hdrtase_a/SCN_Hdrlase_g"/>
</dbReference>
<reference evidence="8" key="1">
    <citation type="submission" date="2020-12" db="EMBL/GenBank/DDBJ databases">
        <title>Antrihabitans popcorni sp. nov. and Antrihabitans auranticaus sp. nov., isolated from a larva cave.</title>
        <authorList>
            <person name="Lee S.D."/>
            <person name="Kim I.S."/>
        </authorList>
    </citation>
    <scope>NUCLEOTIDE SEQUENCE</scope>
    <source>
        <strain evidence="8">YC3-6</strain>
    </source>
</reference>
<keyword evidence="9" id="KW-1185">Reference proteome</keyword>
<dbReference type="GO" id="GO:0018822">
    <property type="term" value="F:nitrile hydratase activity"/>
    <property type="evidence" value="ECO:0007669"/>
    <property type="project" value="UniProtKB-EC"/>
</dbReference>
<dbReference type="InterPro" id="IPR023900">
    <property type="entry name" value="CN_Hdrtase_asu/SCN_Hdrlase_gsu"/>
</dbReference>
<dbReference type="EC" id="4.2.1.84" evidence="2"/>
<organism evidence="8 9">
    <name type="scientific">Antrihabitans stalagmiti</name>
    <dbReference type="NCBI Taxonomy" id="2799499"/>
    <lineage>
        <taxon>Bacteria</taxon>
        <taxon>Bacillati</taxon>
        <taxon>Actinomycetota</taxon>
        <taxon>Actinomycetes</taxon>
        <taxon>Mycobacteriales</taxon>
        <taxon>Nocardiaceae</taxon>
        <taxon>Antrihabitans</taxon>
    </lineage>
</organism>
<feature type="domain" description="Nitrile hydratase alpha/Thiocyanate hydrolase gamma" evidence="7">
    <location>
        <begin position="8"/>
        <end position="189"/>
    </location>
</feature>
<evidence type="ECO:0000256" key="2">
    <source>
        <dbReference type="ARBA" id="ARBA00013079"/>
    </source>
</evidence>
<dbReference type="SUPFAM" id="SSF56209">
    <property type="entry name" value="Nitrile hydratase alpha chain"/>
    <property type="match status" value="1"/>
</dbReference>
<dbReference type="NCBIfam" id="TIGR01323">
    <property type="entry name" value="nitrile_alph"/>
    <property type="match status" value="1"/>
</dbReference>
<proteinExistence type="inferred from homology"/>
<dbReference type="EMBL" id="JAEMNV010000002">
    <property type="protein sequence ID" value="MBJ8338259.1"/>
    <property type="molecule type" value="Genomic_DNA"/>
</dbReference>
<dbReference type="PIRSF" id="PIRSF001426">
    <property type="entry name" value="NHase_alpha"/>
    <property type="match status" value="1"/>
</dbReference>
<evidence type="ECO:0000256" key="6">
    <source>
        <dbReference type="PIRSR" id="PIRSR001426-1"/>
    </source>
</evidence>
<evidence type="ECO:0000313" key="9">
    <source>
        <dbReference type="Proteomes" id="UP000655868"/>
    </source>
</evidence>